<dbReference type="RefSeq" id="WP_153384947.1">
    <property type="nucleotide sequence ID" value="NZ_VDFO01000026.1"/>
</dbReference>
<dbReference type="SUPFAM" id="SSF63380">
    <property type="entry name" value="Riboflavin synthase domain-like"/>
    <property type="match status" value="1"/>
</dbReference>
<dbReference type="OrthoDB" id="2312746at2"/>
<dbReference type="InterPro" id="IPR017938">
    <property type="entry name" value="Riboflavin_synthase-like_b-brl"/>
</dbReference>
<evidence type="ECO:0000313" key="4">
    <source>
        <dbReference type="Proteomes" id="UP000414364"/>
    </source>
</evidence>
<organism evidence="2 3">
    <name type="scientific">Companilactobacillus halodurans</name>
    <dbReference type="NCBI Taxonomy" id="2584183"/>
    <lineage>
        <taxon>Bacteria</taxon>
        <taxon>Bacillati</taxon>
        <taxon>Bacillota</taxon>
        <taxon>Bacilli</taxon>
        <taxon>Lactobacillales</taxon>
        <taxon>Lactobacillaceae</taxon>
        <taxon>Companilactobacillus</taxon>
    </lineage>
</organism>
<sequence length="108" mass="12189">MTLFNSTIQKVSGTVVENRKINKNTNQLVIKLEHLENVPEIGDYYLVSFSKTMGVKNNYQRLTIAQIPDENNLLAFTINKKTFKMALIDSGTKVNVKGPFKNPDQQAS</sequence>
<accession>A0A5P0ZXG2</accession>
<dbReference type="Gene3D" id="2.40.30.10">
    <property type="entry name" value="Translation factors"/>
    <property type="match status" value="1"/>
</dbReference>
<dbReference type="AlphaFoldDB" id="A0A5P0ZXG2"/>
<dbReference type="Proteomes" id="UP000371423">
    <property type="component" value="Unassembled WGS sequence"/>
</dbReference>
<dbReference type="EMBL" id="VDFP01000005">
    <property type="protein sequence ID" value="MQS75539.1"/>
    <property type="molecule type" value="Genomic_DNA"/>
</dbReference>
<keyword evidence="3" id="KW-1185">Reference proteome</keyword>
<dbReference type="Proteomes" id="UP000414364">
    <property type="component" value="Unassembled WGS sequence"/>
</dbReference>
<dbReference type="EMBL" id="VDFO01000026">
    <property type="protein sequence ID" value="MQS97783.1"/>
    <property type="molecule type" value="Genomic_DNA"/>
</dbReference>
<protein>
    <submittedName>
        <fullName evidence="2">Uncharacterized protein</fullName>
    </submittedName>
</protein>
<evidence type="ECO:0000313" key="1">
    <source>
        <dbReference type="EMBL" id="MQS75539.1"/>
    </source>
</evidence>
<proteinExistence type="predicted"/>
<evidence type="ECO:0000313" key="3">
    <source>
        <dbReference type="Proteomes" id="UP000371423"/>
    </source>
</evidence>
<comment type="caution">
    <text evidence="2">The sequence shown here is derived from an EMBL/GenBank/DDBJ whole genome shotgun (WGS) entry which is preliminary data.</text>
</comment>
<gene>
    <name evidence="2" type="ORF">FHL05_07755</name>
    <name evidence="1" type="ORF">FHL06_03915</name>
</gene>
<name>A0A5P0ZXG2_9LACO</name>
<evidence type="ECO:0000313" key="2">
    <source>
        <dbReference type="EMBL" id="MQS97783.1"/>
    </source>
</evidence>
<reference evidence="3 4" key="1">
    <citation type="journal article" date="2019" name="Syst. Appl. Microbiol.">
        <title>Polyphasic characterization of two novel Lactobacillus spp. isolated from blown salami packages: Description of Lactobacillus halodurans sp. nov. and Lactobacillus salsicarnum sp. nov.</title>
        <authorList>
            <person name="Schuster J.A."/>
            <person name="Klingl A."/>
            <person name="Vogel R.F."/>
            <person name="Ehrmann M.A."/>
        </authorList>
    </citation>
    <scope>NUCLEOTIDE SEQUENCE [LARGE SCALE GENOMIC DNA]</scope>
    <source>
        <strain evidence="2 3">TMW 1.1920</strain>
        <strain evidence="1 4">TMW 1.2172</strain>
    </source>
</reference>